<sequence>MSHCRWNSCMESMSMGVPIATWPMHSDQPRNAVLITKALKVGVVVTDWARRDELVTSLTVEKAVKQLMATKEGDELRKRAKDLGCAIRKSVEEGGASRLELDSFISHITR</sequence>
<dbReference type="EMBL" id="JAVXUP010001749">
    <property type="protein sequence ID" value="KAK3008450.1"/>
    <property type="molecule type" value="Genomic_DNA"/>
</dbReference>
<evidence type="ECO:0000313" key="3">
    <source>
        <dbReference type="Proteomes" id="UP001188597"/>
    </source>
</evidence>
<comment type="caution">
    <text evidence="2">The sequence shown here is derived from an EMBL/GenBank/DDBJ whole genome shotgun (WGS) entry which is preliminary data.</text>
</comment>
<dbReference type="InterPro" id="IPR002213">
    <property type="entry name" value="UDP_glucos_trans"/>
</dbReference>
<dbReference type="PANTHER" id="PTHR48044">
    <property type="entry name" value="GLYCOSYLTRANSFERASE"/>
    <property type="match status" value="1"/>
</dbReference>
<organism evidence="2 3">
    <name type="scientific">Escallonia herrerae</name>
    <dbReference type="NCBI Taxonomy" id="1293975"/>
    <lineage>
        <taxon>Eukaryota</taxon>
        <taxon>Viridiplantae</taxon>
        <taxon>Streptophyta</taxon>
        <taxon>Embryophyta</taxon>
        <taxon>Tracheophyta</taxon>
        <taxon>Spermatophyta</taxon>
        <taxon>Magnoliopsida</taxon>
        <taxon>eudicotyledons</taxon>
        <taxon>Gunneridae</taxon>
        <taxon>Pentapetalae</taxon>
        <taxon>asterids</taxon>
        <taxon>campanulids</taxon>
        <taxon>Escalloniales</taxon>
        <taxon>Escalloniaceae</taxon>
        <taxon>Escallonia</taxon>
    </lineage>
</organism>
<name>A0AA88VMD8_9ASTE</name>
<dbReference type="PANTHER" id="PTHR48044:SF22">
    <property type="entry name" value="GLYCOSYLTRANSFERASE"/>
    <property type="match status" value="1"/>
</dbReference>
<protein>
    <recommendedName>
        <fullName evidence="4">Glucosyltransferase</fullName>
    </recommendedName>
</protein>
<gene>
    <name evidence="2" type="ORF">RJ639_013547</name>
</gene>
<reference evidence="2" key="1">
    <citation type="submission" date="2022-12" db="EMBL/GenBank/DDBJ databases">
        <title>Draft genome assemblies for two species of Escallonia (Escalloniales).</title>
        <authorList>
            <person name="Chanderbali A."/>
            <person name="Dervinis C."/>
            <person name="Anghel I."/>
            <person name="Soltis D."/>
            <person name="Soltis P."/>
            <person name="Zapata F."/>
        </authorList>
    </citation>
    <scope>NUCLEOTIDE SEQUENCE</scope>
    <source>
        <strain evidence="2">UCBG64.0493</strain>
        <tissue evidence="2">Leaf</tissue>
    </source>
</reference>
<accession>A0AA88VMD8</accession>
<dbReference type="Proteomes" id="UP001188597">
    <property type="component" value="Unassembled WGS sequence"/>
</dbReference>
<dbReference type="GO" id="GO:0008194">
    <property type="term" value="F:UDP-glycosyltransferase activity"/>
    <property type="evidence" value="ECO:0007669"/>
    <property type="project" value="InterPro"/>
</dbReference>
<evidence type="ECO:0000313" key="2">
    <source>
        <dbReference type="EMBL" id="KAK3008450.1"/>
    </source>
</evidence>
<dbReference type="AlphaFoldDB" id="A0AA88VMD8"/>
<dbReference type="Pfam" id="PF00201">
    <property type="entry name" value="UDPGT"/>
    <property type="match status" value="1"/>
</dbReference>
<evidence type="ECO:0008006" key="4">
    <source>
        <dbReference type="Google" id="ProtNLM"/>
    </source>
</evidence>
<keyword evidence="1" id="KW-0808">Transferase</keyword>
<keyword evidence="3" id="KW-1185">Reference proteome</keyword>
<dbReference type="GO" id="GO:1901135">
    <property type="term" value="P:carbohydrate derivative metabolic process"/>
    <property type="evidence" value="ECO:0007669"/>
    <property type="project" value="UniProtKB-ARBA"/>
</dbReference>
<dbReference type="SUPFAM" id="SSF53756">
    <property type="entry name" value="UDP-Glycosyltransferase/glycogen phosphorylase"/>
    <property type="match status" value="1"/>
</dbReference>
<proteinExistence type="predicted"/>
<evidence type="ECO:0000256" key="1">
    <source>
        <dbReference type="ARBA" id="ARBA00022679"/>
    </source>
</evidence>
<dbReference type="Gene3D" id="3.40.50.2000">
    <property type="entry name" value="Glycogen Phosphorylase B"/>
    <property type="match status" value="2"/>
</dbReference>